<evidence type="ECO:0000313" key="1">
    <source>
        <dbReference type="EMBL" id="EGG23516.1"/>
    </source>
</evidence>
<gene>
    <name evidence="1" type="ORF">DFA_05649</name>
</gene>
<protein>
    <submittedName>
        <fullName evidence="1">Uncharacterized protein</fullName>
    </submittedName>
</protein>
<dbReference type="EMBL" id="GL883008">
    <property type="protein sequence ID" value="EGG23516.1"/>
    <property type="molecule type" value="Genomic_DNA"/>
</dbReference>
<dbReference type="GeneID" id="14875532"/>
<proteinExistence type="predicted"/>
<accession>F4PLW2</accession>
<dbReference type="AlphaFoldDB" id="F4PLW2"/>
<reference evidence="2" key="1">
    <citation type="journal article" date="2011" name="Genome Res.">
        <title>Phylogeny-wide analysis of social amoeba genomes highlights ancient origins for complex intercellular communication.</title>
        <authorList>
            <person name="Heidel A.J."/>
            <person name="Lawal H.M."/>
            <person name="Felder M."/>
            <person name="Schilde C."/>
            <person name="Helps N.R."/>
            <person name="Tunggal B."/>
            <person name="Rivero F."/>
            <person name="John U."/>
            <person name="Schleicher M."/>
            <person name="Eichinger L."/>
            <person name="Platzer M."/>
            <person name="Noegel A.A."/>
            <person name="Schaap P."/>
            <person name="Gloeckner G."/>
        </authorList>
    </citation>
    <scope>NUCLEOTIDE SEQUENCE [LARGE SCALE GENOMIC DNA]</scope>
    <source>
        <strain evidence="2">SH3</strain>
    </source>
</reference>
<sequence length="409" mass="46352">MIKRDTISSMMNGAPKVVIDIFDKMSMTQKIAMGVFATHFACYGLPSEIVDPVKSKINRVEYYVRFLDETLKRVTTLDGFDELDNIDFGTWENLALSMANNKTLAIALENKINLITQILFNFLVLMCEYSKYMATIQDAADARQAYFHTLLKHPFIRNARIMIDSIITFSEKDVESLISRGVNRIVFDHVRYVFVDMVAKGVCRKGADNLVDPLQVLELLTVPISTTPVPLIGCNYTKRAINLIVNRLHDQANDGKQINVPQDILDSTKPLTGKRYRKYLPSILYTQRLELMTEVIRSSLTIYFWQATIPSTILANLALSDSFNIVDYLFKRTDSMVGRVFIHNVVPSITACALIGSSKSLKATMAIIWVPILSWGVKSLVEYSVSRSYAKSLADLYDIDRQRMPPQSQ</sequence>
<dbReference type="KEGG" id="dfa:DFA_05649"/>
<name>F4PLW2_CACFS</name>
<evidence type="ECO:0000313" key="2">
    <source>
        <dbReference type="Proteomes" id="UP000007797"/>
    </source>
</evidence>
<organism evidence="1 2">
    <name type="scientific">Cavenderia fasciculata</name>
    <name type="common">Slime mold</name>
    <name type="synonym">Dictyostelium fasciculatum</name>
    <dbReference type="NCBI Taxonomy" id="261658"/>
    <lineage>
        <taxon>Eukaryota</taxon>
        <taxon>Amoebozoa</taxon>
        <taxon>Evosea</taxon>
        <taxon>Eumycetozoa</taxon>
        <taxon>Dictyostelia</taxon>
        <taxon>Acytosteliales</taxon>
        <taxon>Cavenderiaceae</taxon>
        <taxon>Cavenderia</taxon>
    </lineage>
</organism>
<dbReference type="Proteomes" id="UP000007797">
    <property type="component" value="Unassembled WGS sequence"/>
</dbReference>
<keyword evidence="2" id="KW-1185">Reference proteome</keyword>
<dbReference type="RefSeq" id="XP_004361367.1">
    <property type="nucleotide sequence ID" value="XM_004361310.1"/>
</dbReference>